<reference evidence="1 2" key="1">
    <citation type="submission" date="2018-11" db="EMBL/GenBank/DDBJ databases">
        <title>Bradyrhizobium sp. nov., isolated from effective nodules of peanut in China.</title>
        <authorList>
            <person name="Li Y."/>
        </authorList>
    </citation>
    <scope>NUCLEOTIDE SEQUENCE [LARGE SCALE GENOMIC DNA]</scope>
    <source>
        <strain evidence="1 2">CCBAU 51770</strain>
    </source>
</reference>
<evidence type="ECO:0000313" key="1">
    <source>
        <dbReference type="EMBL" id="RXG88733.1"/>
    </source>
</evidence>
<dbReference type="Proteomes" id="UP000290174">
    <property type="component" value="Unassembled WGS sequence"/>
</dbReference>
<proteinExistence type="predicted"/>
<dbReference type="SUPFAM" id="SSF56399">
    <property type="entry name" value="ADP-ribosylation"/>
    <property type="match status" value="1"/>
</dbReference>
<dbReference type="EMBL" id="RKMK01000035">
    <property type="protein sequence ID" value="RXG88733.1"/>
    <property type="molecule type" value="Genomic_DNA"/>
</dbReference>
<comment type="caution">
    <text evidence="1">The sequence shown here is derived from an EMBL/GenBank/DDBJ whole genome shotgun (WGS) entry which is preliminary data.</text>
</comment>
<name>A0A4Q0QDM6_9BRAD</name>
<gene>
    <name evidence="1" type="ORF">EAS61_29135</name>
</gene>
<protein>
    <submittedName>
        <fullName evidence="1">Uncharacterized protein</fullName>
    </submittedName>
</protein>
<accession>A0A4Q0QDM6</accession>
<sequence length="144" mass="16569">MLEPGAVILPGNWGRIIRLAGWSHNQAFREAVFEYVRQQEFPGKPSRLDALFFFDDENEARFYAESDGRQATMLAYEIELLSPHAPKHFGDWRGLQPQAPVVDLKWVRNYWAGEMLSPRQVDPDRTAACREVIAVSAARIIRRL</sequence>
<evidence type="ECO:0000313" key="2">
    <source>
        <dbReference type="Proteomes" id="UP000290174"/>
    </source>
</evidence>
<organism evidence="1 2">
    <name type="scientific">Bradyrhizobium zhanjiangense</name>
    <dbReference type="NCBI Taxonomy" id="1325107"/>
    <lineage>
        <taxon>Bacteria</taxon>
        <taxon>Pseudomonadati</taxon>
        <taxon>Pseudomonadota</taxon>
        <taxon>Alphaproteobacteria</taxon>
        <taxon>Hyphomicrobiales</taxon>
        <taxon>Nitrobacteraceae</taxon>
        <taxon>Bradyrhizobium</taxon>
    </lineage>
</organism>
<dbReference type="AlphaFoldDB" id="A0A4Q0QDM6"/>